<protein>
    <submittedName>
        <fullName evidence="2">Uncharacterized protein</fullName>
    </submittedName>
</protein>
<dbReference type="Proteomes" id="UP000285146">
    <property type="component" value="Unassembled WGS sequence"/>
</dbReference>
<dbReference type="InParanoid" id="A0A423XIN3"/>
<evidence type="ECO:0000313" key="2">
    <source>
        <dbReference type="EMBL" id="ROW15989.1"/>
    </source>
</evidence>
<evidence type="ECO:0000313" key="3">
    <source>
        <dbReference type="Proteomes" id="UP000285146"/>
    </source>
</evidence>
<organism evidence="2 3">
    <name type="scientific">Cytospora leucostoma</name>
    <dbReference type="NCBI Taxonomy" id="1230097"/>
    <lineage>
        <taxon>Eukaryota</taxon>
        <taxon>Fungi</taxon>
        <taxon>Dikarya</taxon>
        <taxon>Ascomycota</taxon>
        <taxon>Pezizomycotina</taxon>
        <taxon>Sordariomycetes</taxon>
        <taxon>Sordariomycetidae</taxon>
        <taxon>Diaporthales</taxon>
        <taxon>Cytosporaceae</taxon>
        <taxon>Cytospora</taxon>
    </lineage>
</organism>
<evidence type="ECO:0000256" key="1">
    <source>
        <dbReference type="SAM" id="MobiDB-lite"/>
    </source>
</evidence>
<feature type="region of interest" description="Disordered" evidence="1">
    <location>
        <begin position="48"/>
        <end position="70"/>
    </location>
</feature>
<dbReference type="OrthoDB" id="5174695at2759"/>
<keyword evidence="3" id="KW-1185">Reference proteome</keyword>
<accession>A0A423XIN3</accession>
<name>A0A423XIN3_9PEZI</name>
<dbReference type="EMBL" id="LKEB01000007">
    <property type="protein sequence ID" value="ROW15989.1"/>
    <property type="molecule type" value="Genomic_DNA"/>
</dbReference>
<comment type="caution">
    <text evidence="2">The sequence shown here is derived from an EMBL/GenBank/DDBJ whole genome shotgun (WGS) entry which is preliminary data.</text>
</comment>
<gene>
    <name evidence="2" type="ORF">VPNG_02560</name>
</gene>
<sequence length="213" mass="23437">MSMATAEAMGTTMSTMKNTAITSTMEIMKTTRATGKLETMKTMEATGMKGTIGTTGKSGKSGTMGTATRSTRTTMTAKIIASLIAVRRTRAATSAGKNALQRTKIANTTTVHLNTANRTARPTTTAATSARKQITSLTMTANEHYKHFKVDHIKYYAEQEDSEIRCLPMKSWFPWAPLPLEKYVEHTEEYGLVVRILKLKKPLPVELIRCDVP</sequence>
<proteinExistence type="predicted"/>
<dbReference type="AlphaFoldDB" id="A0A423XIN3"/>
<reference evidence="2 3" key="1">
    <citation type="submission" date="2015-09" db="EMBL/GenBank/DDBJ databases">
        <title>Host preference determinants of Valsa canker pathogens revealed by comparative genomics.</title>
        <authorList>
            <person name="Yin Z."/>
            <person name="Huang L."/>
        </authorList>
    </citation>
    <scope>NUCLEOTIDE SEQUENCE [LARGE SCALE GENOMIC DNA]</scope>
    <source>
        <strain evidence="2 3">SXYLt</strain>
    </source>
</reference>